<dbReference type="Gene3D" id="2.60.40.10">
    <property type="entry name" value="Immunoglobulins"/>
    <property type="match status" value="1"/>
</dbReference>
<dbReference type="SUPFAM" id="SSF49265">
    <property type="entry name" value="Fibronectin type III"/>
    <property type="match status" value="1"/>
</dbReference>
<dbReference type="AlphaFoldDB" id="X0UJC1"/>
<dbReference type="InterPro" id="IPR036116">
    <property type="entry name" value="FN3_sf"/>
</dbReference>
<dbReference type="SMART" id="SM00060">
    <property type="entry name" value="FN3"/>
    <property type="match status" value="1"/>
</dbReference>
<reference evidence="2" key="1">
    <citation type="journal article" date="2014" name="Front. Microbiol.">
        <title>High frequency of phylogenetically diverse reductive dehalogenase-homologous genes in deep subseafloor sedimentary metagenomes.</title>
        <authorList>
            <person name="Kawai M."/>
            <person name="Futagami T."/>
            <person name="Toyoda A."/>
            <person name="Takaki Y."/>
            <person name="Nishi S."/>
            <person name="Hori S."/>
            <person name="Arai W."/>
            <person name="Tsubouchi T."/>
            <person name="Morono Y."/>
            <person name="Uchiyama I."/>
            <person name="Ito T."/>
            <person name="Fujiyama A."/>
            <person name="Inagaki F."/>
            <person name="Takami H."/>
        </authorList>
    </citation>
    <scope>NUCLEOTIDE SEQUENCE</scope>
    <source>
        <strain evidence="2">Expedition CK06-06</strain>
    </source>
</reference>
<name>X0UJC1_9ZZZZ</name>
<proteinExistence type="predicted"/>
<dbReference type="EMBL" id="BARS01011169">
    <property type="protein sequence ID" value="GAF99391.1"/>
    <property type="molecule type" value="Genomic_DNA"/>
</dbReference>
<dbReference type="InterPro" id="IPR013783">
    <property type="entry name" value="Ig-like_fold"/>
</dbReference>
<gene>
    <name evidence="2" type="ORF">S01H1_20415</name>
</gene>
<dbReference type="Pfam" id="PF00041">
    <property type="entry name" value="fn3"/>
    <property type="match status" value="1"/>
</dbReference>
<accession>X0UJC1</accession>
<comment type="caution">
    <text evidence="2">The sequence shown here is derived from an EMBL/GenBank/DDBJ whole genome shotgun (WGS) entry which is preliminary data.</text>
</comment>
<dbReference type="PROSITE" id="PS50853">
    <property type="entry name" value="FN3"/>
    <property type="match status" value="1"/>
</dbReference>
<sequence>TAPSVPTTVTATSGNEEITISWDSVTDATSYNIYWSTSQGVTKDTGTKISAFSSPYTHTGLTNGTTYYYVVTAENSYGESDESGEVSATPGVEEQNVRIYEGPDATNFLNDLSGTILTTIDFEDIDTSEGAVIIDGTEYSGKGITFTKLAPEPMKVEPPYSYYPDSNFLSIGNRPGGSGSDSHNDSLIVEIADGTEAIGWTFFDESEGEGQSITFYDKEGDVIYAHDYIPTGTSFFGIISDTPVFRVEIIESSDDGDDIGYDDFILEVESAEGNIAPELS</sequence>
<dbReference type="CDD" id="cd00063">
    <property type="entry name" value="FN3"/>
    <property type="match status" value="1"/>
</dbReference>
<dbReference type="InterPro" id="IPR003961">
    <property type="entry name" value="FN3_dom"/>
</dbReference>
<feature type="domain" description="Fibronectin type-III" evidence="1">
    <location>
        <begin position="2"/>
        <end position="95"/>
    </location>
</feature>
<feature type="non-terminal residue" evidence="2">
    <location>
        <position position="1"/>
    </location>
</feature>
<protein>
    <recommendedName>
        <fullName evidence="1">Fibronectin type-III domain-containing protein</fullName>
    </recommendedName>
</protein>
<evidence type="ECO:0000259" key="1">
    <source>
        <dbReference type="PROSITE" id="PS50853"/>
    </source>
</evidence>
<organism evidence="2">
    <name type="scientific">marine sediment metagenome</name>
    <dbReference type="NCBI Taxonomy" id="412755"/>
    <lineage>
        <taxon>unclassified sequences</taxon>
        <taxon>metagenomes</taxon>
        <taxon>ecological metagenomes</taxon>
    </lineage>
</organism>
<evidence type="ECO:0000313" key="2">
    <source>
        <dbReference type="EMBL" id="GAF99391.1"/>
    </source>
</evidence>
<feature type="non-terminal residue" evidence="2">
    <location>
        <position position="280"/>
    </location>
</feature>